<dbReference type="InterPro" id="IPR002716">
    <property type="entry name" value="PIN_dom"/>
</dbReference>
<evidence type="ECO:0000256" key="3">
    <source>
        <dbReference type="ARBA" id="ARBA00022723"/>
    </source>
</evidence>
<comment type="caution">
    <text evidence="8">The sequence shown here is derived from an EMBL/GenBank/DDBJ whole genome shotgun (WGS) entry which is preliminary data.</text>
</comment>
<keyword evidence="4 6" id="KW-0378">Hydrolase</keyword>
<dbReference type="Proteomes" id="UP001500731">
    <property type="component" value="Unassembled WGS sequence"/>
</dbReference>
<dbReference type="CDD" id="cd09854">
    <property type="entry name" value="PIN_VapC-like"/>
    <property type="match status" value="1"/>
</dbReference>
<evidence type="ECO:0000256" key="4">
    <source>
        <dbReference type="ARBA" id="ARBA00022801"/>
    </source>
</evidence>
<dbReference type="HAMAP" id="MF_00265">
    <property type="entry name" value="VapC_Nob1"/>
    <property type="match status" value="1"/>
</dbReference>
<evidence type="ECO:0000256" key="1">
    <source>
        <dbReference type="ARBA" id="ARBA00022649"/>
    </source>
</evidence>
<keyword evidence="3 6" id="KW-0479">Metal-binding</keyword>
<reference evidence="9" key="1">
    <citation type="journal article" date="2019" name="Int. J. Syst. Evol. Microbiol.">
        <title>The Global Catalogue of Microorganisms (GCM) 10K type strain sequencing project: providing services to taxonomists for standard genome sequencing and annotation.</title>
        <authorList>
            <consortium name="The Broad Institute Genomics Platform"/>
            <consortium name="The Broad Institute Genome Sequencing Center for Infectious Disease"/>
            <person name="Wu L."/>
            <person name="Ma J."/>
        </authorList>
    </citation>
    <scope>NUCLEOTIDE SEQUENCE [LARGE SCALE GENOMIC DNA]</scope>
    <source>
        <strain evidence="9">JCM 17839</strain>
    </source>
</reference>
<evidence type="ECO:0000313" key="8">
    <source>
        <dbReference type="EMBL" id="GAA4492544.1"/>
    </source>
</evidence>
<feature type="binding site" evidence="6">
    <location>
        <position position="8"/>
    </location>
    <ligand>
        <name>Mg(2+)</name>
        <dbReference type="ChEBI" id="CHEBI:18420"/>
    </ligand>
</feature>
<proteinExistence type="inferred from homology"/>
<evidence type="ECO:0000256" key="5">
    <source>
        <dbReference type="ARBA" id="ARBA00022842"/>
    </source>
</evidence>
<keyword evidence="1 6" id="KW-1277">Toxin-antitoxin system</keyword>
<keyword evidence="2 6" id="KW-0540">Nuclease</keyword>
<dbReference type="EMBL" id="BAABGP010000037">
    <property type="protein sequence ID" value="GAA4492544.1"/>
    <property type="molecule type" value="Genomic_DNA"/>
</dbReference>
<evidence type="ECO:0000259" key="7">
    <source>
        <dbReference type="Pfam" id="PF01850"/>
    </source>
</evidence>
<dbReference type="InterPro" id="IPR022907">
    <property type="entry name" value="VapC_family"/>
</dbReference>
<dbReference type="Pfam" id="PF01850">
    <property type="entry name" value="PIN"/>
    <property type="match status" value="1"/>
</dbReference>
<accession>A0ABP8PSR3</accession>
<keyword evidence="5 6" id="KW-0460">Magnesium</keyword>
<keyword evidence="9" id="KW-1185">Reference proteome</keyword>
<dbReference type="EC" id="3.1.-.-" evidence="6"/>
<sequence length="136" mass="14943">MARVIVLDAGVLIGYLDATDAHHDTAIELLEQEAPPFLTHRLTLAEVLVGPARRGREDQVLRDLYSIGVTQAESWSDEPIELARMRAEWGLKMPDTCVLVTAQHHDCELATFDKQLAKVAAREAVLHPALRALAAG</sequence>
<evidence type="ECO:0000313" key="9">
    <source>
        <dbReference type="Proteomes" id="UP001500731"/>
    </source>
</evidence>
<evidence type="ECO:0000256" key="2">
    <source>
        <dbReference type="ARBA" id="ARBA00022722"/>
    </source>
</evidence>
<keyword evidence="6" id="KW-0800">Toxin</keyword>
<comment type="function">
    <text evidence="6">Toxic component of a toxin-antitoxin (TA) system. An RNase.</text>
</comment>
<protein>
    <recommendedName>
        <fullName evidence="6">Ribonuclease VapC</fullName>
        <shortName evidence="6">RNase VapC</shortName>
        <ecNumber evidence="6">3.1.-.-</ecNumber>
    </recommendedName>
    <alternativeName>
        <fullName evidence="6">Toxin VapC</fullName>
    </alternativeName>
</protein>
<organism evidence="8 9">
    <name type="scientific">Microbacterium panaciterrae</name>
    <dbReference type="NCBI Taxonomy" id="985759"/>
    <lineage>
        <taxon>Bacteria</taxon>
        <taxon>Bacillati</taxon>
        <taxon>Actinomycetota</taxon>
        <taxon>Actinomycetes</taxon>
        <taxon>Micrococcales</taxon>
        <taxon>Microbacteriaceae</taxon>
        <taxon>Microbacterium</taxon>
    </lineage>
</organism>
<dbReference type="InterPro" id="IPR029060">
    <property type="entry name" value="PIN-like_dom_sf"/>
</dbReference>
<feature type="domain" description="PIN" evidence="7">
    <location>
        <begin position="5"/>
        <end position="120"/>
    </location>
</feature>
<evidence type="ECO:0000256" key="6">
    <source>
        <dbReference type="HAMAP-Rule" id="MF_00265"/>
    </source>
</evidence>
<comment type="similarity">
    <text evidence="6">Belongs to the PINc/VapC protein family.</text>
</comment>
<comment type="cofactor">
    <cofactor evidence="6">
        <name>Mg(2+)</name>
        <dbReference type="ChEBI" id="CHEBI:18420"/>
    </cofactor>
</comment>
<dbReference type="SUPFAM" id="SSF88723">
    <property type="entry name" value="PIN domain-like"/>
    <property type="match status" value="1"/>
</dbReference>
<feature type="binding site" evidence="6">
    <location>
        <position position="95"/>
    </location>
    <ligand>
        <name>Mg(2+)</name>
        <dbReference type="ChEBI" id="CHEBI:18420"/>
    </ligand>
</feature>
<dbReference type="Gene3D" id="3.40.50.1010">
    <property type="entry name" value="5'-nuclease"/>
    <property type="match status" value="1"/>
</dbReference>
<name>A0ABP8PSR3_9MICO</name>
<gene>
    <name evidence="6" type="primary">vapC</name>
    <name evidence="8" type="ORF">GCM10023171_37790</name>
</gene>